<name>A0ABV8S3J1_9BURK</name>
<keyword evidence="1 2" id="KW-0808">Transferase</keyword>
<dbReference type="InterPro" id="IPR023606">
    <property type="entry name" value="CoA-Trfase_III_dom_1_sf"/>
</dbReference>
<dbReference type="Gene3D" id="3.40.50.10540">
    <property type="entry name" value="Crotonobetainyl-coa:carnitine coa-transferase, domain 1"/>
    <property type="match status" value="1"/>
</dbReference>
<evidence type="ECO:0000256" key="1">
    <source>
        <dbReference type="ARBA" id="ARBA00022679"/>
    </source>
</evidence>
<dbReference type="InterPro" id="IPR050483">
    <property type="entry name" value="CoA-transferase_III_domain"/>
</dbReference>
<evidence type="ECO:0000313" key="2">
    <source>
        <dbReference type="EMBL" id="MFC4299056.1"/>
    </source>
</evidence>
<comment type="caution">
    <text evidence="2">The sequence shown here is derived from an EMBL/GenBank/DDBJ whole genome shotgun (WGS) entry which is preliminary data.</text>
</comment>
<dbReference type="EMBL" id="JBHSDY010000009">
    <property type="protein sequence ID" value="MFC4299056.1"/>
    <property type="molecule type" value="Genomic_DNA"/>
</dbReference>
<dbReference type="Proteomes" id="UP001595756">
    <property type="component" value="Unassembled WGS sequence"/>
</dbReference>
<evidence type="ECO:0000313" key="3">
    <source>
        <dbReference type="Proteomes" id="UP001595756"/>
    </source>
</evidence>
<dbReference type="SUPFAM" id="SSF89796">
    <property type="entry name" value="CoA-transferase family III (CaiB/BaiF)"/>
    <property type="match status" value="1"/>
</dbReference>
<dbReference type="GO" id="GO:0016740">
    <property type="term" value="F:transferase activity"/>
    <property type="evidence" value="ECO:0007669"/>
    <property type="project" value="UniProtKB-KW"/>
</dbReference>
<dbReference type="InterPro" id="IPR003673">
    <property type="entry name" value="CoA-Trfase_fam_III"/>
</dbReference>
<proteinExistence type="predicted"/>
<dbReference type="PANTHER" id="PTHR48207:SF3">
    <property type="entry name" value="SUCCINATE--HYDROXYMETHYLGLUTARATE COA-TRANSFERASE"/>
    <property type="match status" value="1"/>
</dbReference>
<keyword evidence="3" id="KW-1185">Reference proteome</keyword>
<accession>A0ABV8S3J1</accession>
<reference evidence="3" key="1">
    <citation type="journal article" date="2019" name="Int. J. Syst. Evol. Microbiol.">
        <title>The Global Catalogue of Microorganisms (GCM) 10K type strain sequencing project: providing services to taxonomists for standard genome sequencing and annotation.</title>
        <authorList>
            <consortium name="The Broad Institute Genomics Platform"/>
            <consortium name="The Broad Institute Genome Sequencing Center for Infectious Disease"/>
            <person name="Wu L."/>
            <person name="Ma J."/>
        </authorList>
    </citation>
    <scope>NUCLEOTIDE SEQUENCE [LARGE SCALE GENOMIC DNA]</scope>
    <source>
        <strain evidence="3">CGMCC 1.19029</strain>
    </source>
</reference>
<protein>
    <submittedName>
        <fullName evidence="2">CaiB/BaiF CoA transferase family protein</fullName>
    </submittedName>
</protein>
<dbReference type="PANTHER" id="PTHR48207">
    <property type="entry name" value="SUCCINATE--HYDROXYMETHYLGLUTARATE COA-TRANSFERASE"/>
    <property type="match status" value="1"/>
</dbReference>
<organism evidence="2 3">
    <name type="scientific">Castellaniella hirudinis</name>
    <dbReference type="NCBI Taxonomy" id="1144617"/>
    <lineage>
        <taxon>Bacteria</taxon>
        <taxon>Pseudomonadati</taxon>
        <taxon>Pseudomonadota</taxon>
        <taxon>Betaproteobacteria</taxon>
        <taxon>Burkholderiales</taxon>
        <taxon>Alcaligenaceae</taxon>
        <taxon>Castellaniella</taxon>
    </lineage>
</organism>
<dbReference type="Pfam" id="PF02515">
    <property type="entry name" value="CoA_transf_3"/>
    <property type="match status" value="1"/>
</dbReference>
<dbReference type="Gene3D" id="3.30.1540.10">
    <property type="entry name" value="formyl-coa transferase, domain 3"/>
    <property type="match status" value="1"/>
</dbReference>
<gene>
    <name evidence="2" type="ORF">ACFO0J_13495</name>
</gene>
<sequence>MAKALAGIRVLDLTNVLAGPFCAYQFALLGAEVIKVEVPGSGDLARQLGADAELNGRGMGASFLAQNGGKRSITLNLKSEAGREVLRRLVASADALIENFRPGVMDRLGVGYEALKAVNPRLVYCAISGFGQDGPMRHAPAYDQIVQGLSGVMSITGSEDSAPLRVGYPMADTIGGITAAFAVASALVRQQRTGEGDFIDVSMLDSTIVTMGWVVSNYLIAGVTPRPMGNENFTAVPSGTFRTGDGPLNIAANKQEQFEALMDVIGRPELKADPRFAGRERRKQNRAALTIEIEQALAEKSAHEWEHILSGIGIPSGRVLSVPDALSHPQTLERALLKSFDEVPGVGRPIKLARAGFKMAGGSPDIETPPPVLGEHTDPILAELGYTQAEIERLRDERAI</sequence>
<dbReference type="RefSeq" id="WP_376813615.1">
    <property type="nucleotide sequence ID" value="NZ_JBHSDY010000009.1"/>
</dbReference>
<dbReference type="InterPro" id="IPR044855">
    <property type="entry name" value="CoA-Trfase_III_dom3_sf"/>
</dbReference>